<reference evidence="2 3" key="1">
    <citation type="submission" date="2020-08" db="EMBL/GenBank/DDBJ databases">
        <title>Genomic Encyclopedia of Type Strains, Phase IV (KMG-IV): sequencing the most valuable type-strain genomes for metagenomic binning, comparative biology and taxonomic classification.</title>
        <authorList>
            <person name="Goeker M."/>
        </authorList>
    </citation>
    <scope>NUCLEOTIDE SEQUENCE [LARGE SCALE GENOMIC DNA]</scope>
    <source>
        <strain evidence="2 3">DSM 29007</strain>
    </source>
</reference>
<name>A0A841H467_9BACT</name>
<dbReference type="Gene3D" id="1.10.260.40">
    <property type="entry name" value="lambda repressor-like DNA-binding domains"/>
    <property type="match status" value="1"/>
</dbReference>
<dbReference type="Pfam" id="PF13560">
    <property type="entry name" value="HTH_31"/>
    <property type="match status" value="1"/>
</dbReference>
<proteinExistence type="predicted"/>
<dbReference type="SMART" id="SM00530">
    <property type="entry name" value="HTH_XRE"/>
    <property type="match status" value="1"/>
</dbReference>
<dbReference type="InterPro" id="IPR001387">
    <property type="entry name" value="Cro/C1-type_HTH"/>
</dbReference>
<evidence type="ECO:0000259" key="1">
    <source>
        <dbReference type="PROSITE" id="PS50943"/>
    </source>
</evidence>
<feature type="domain" description="HTH cro/C1-type" evidence="1">
    <location>
        <begin position="10"/>
        <end position="64"/>
    </location>
</feature>
<comment type="caution">
    <text evidence="2">The sequence shown here is derived from an EMBL/GenBank/DDBJ whole genome shotgun (WGS) entry which is preliminary data.</text>
</comment>
<dbReference type="GO" id="GO:0003677">
    <property type="term" value="F:DNA binding"/>
    <property type="evidence" value="ECO:0007669"/>
    <property type="project" value="InterPro"/>
</dbReference>
<dbReference type="EMBL" id="JACHIA010000016">
    <property type="protein sequence ID" value="MBB6072589.1"/>
    <property type="molecule type" value="Genomic_DNA"/>
</dbReference>
<protein>
    <submittedName>
        <fullName evidence="2">Transcriptional regulator with XRE-family HTH domain</fullName>
    </submittedName>
</protein>
<accession>A0A841H467</accession>
<evidence type="ECO:0000313" key="3">
    <source>
        <dbReference type="Proteomes" id="UP000582837"/>
    </source>
</evidence>
<dbReference type="InterPro" id="IPR010982">
    <property type="entry name" value="Lambda_DNA-bd_dom_sf"/>
</dbReference>
<dbReference type="Proteomes" id="UP000582837">
    <property type="component" value="Unassembled WGS sequence"/>
</dbReference>
<gene>
    <name evidence="2" type="ORF">HNQ61_004252</name>
</gene>
<dbReference type="CDD" id="cd00093">
    <property type="entry name" value="HTH_XRE"/>
    <property type="match status" value="1"/>
</dbReference>
<keyword evidence="3" id="KW-1185">Reference proteome</keyword>
<sequence>MVTNALGVLLRGWREEARISLRQFAITVKMDASNYSRIERGLGPKPTEEVLERIAAGFGIVKEVDPRWYEMVNAVSADRGEFPADLLQREDVAASLPAFFRKLRDEGTMTTESMYHLFVEVLSEP</sequence>
<dbReference type="SUPFAM" id="SSF47413">
    <property type="entry name" value="lambda repressor-like DNA-binding domains"/>
    <property type="match status" value="1"/>
</dbReference>
<organism evidence="2 3">
    <name type="scientific">Longimicrobium terrae</name>
    <dbReference type="NCBI Taxonomy" id="1639882"/>
    <lineage>
        <taxon>Bacteria</taxon>
        <taxon>Pseudomonadati</taxon>
        <taxon>Gemmatimonadota</taxon>
        <taxon>Longimicrobiia</taxon>
        <taxon>Longimicrobiales</taxon>
        <taxon>Longimicrobiaceae</taxon>
        <taxon>Longimicrobium</taxon>
    </lineage>
</organism>
<dbReference type="AlphaFoldDB" id="A0A841H467"/>
<dbReference type="RefSeq" id="WP_170032729.1">
    <property type="nucleotide sequence ID" value="NZ_JABDTL010000001.1"/>
</dbReference>
<evidence type="ECO:0000313" key="2">
    <source>
        <dbReference type="EMBL" id="MBB6072589.1"/>
    </source>
</evidence>
<dbReference type="PROSITE" id="PS50943">
    <property type="entry name" value="HTH_CROC1"/>
    <property type="match status" value="1"/>
</dbReference>